<keyword evidence="2" id="KW-1185">Reference proteome</keyword>
<sequence>MEEANELCEAESKEDVAWEAADLLYFALTKCVAAGVSLEDVERNLDAKNLKVKRRKGDAKGQWAAKEGITNGVTHVNGDKEMVKEAASVPKAPEDPAGKKDGRIRMRRY</sequence>
<name>A0ACC3DGY5_9PEZI</name>
<evidence type="ECO:0000313" key="2">
    <source>
        <dbReference type="Proteomes" id="UP001186974"/>
    </source>
</evidence>
<organism evidence="1 2">
    <name type="scientific">Coniosporium uncinatum</name>
    <dbReference type="NCBI Taxonomy" id="93489"/>
    <lineage>
        <taxon>Eukaryota</taxon>
        <taxon>Fungi</taxon>
        <taxon>Dikarya</taxon>
        <taxon>Ascomycota</taxon>
        <taxon>Pezizomycotina</taxon>
        <taxon>Dothideomycetes</taxon>
        <taxon>Dothideomycetes incertae sedis</taxon>
        <taxon>Coniosporium</taxon>
    </lineage>
</organism>
<feature type="non-terminal residue" evidence="1">
    <location>
        <position position="109"/>
    </location>
</feature>
<proteinExistence type="predicted"/>
<dbReference type="Proteomes" id="UP001186974">
    <property type="component" value="Unassembled WGS sequence"/>
</dbReference>
<evidence type="ECO:0000313" key="1">
    <source>
        <dbReference type="EMBL" id="KAK3071481.1"/>
    </source>
</evidence>
<accession>A0ACC3DGY5</accession>
<protein>
    <submittedName>
        <fullName evidence="1">Uncharacterized protein</fullName>
    </submittedName>
</protein>
<dbReference type="EMBL" id="JAWDJW010004837">
    <property type="protein sequence ID" value="KAK3071481.1"/>
    <property type="molecule type" value="Genomic_DNA"/>
</dbReference>
<comment type="caution">
    <text evidence="1">The sequence shown here is derived from an EMBL/GenBank/DDBJ whole genome shotgun (WGS) entry which is preliminary data.</text>
</comment>
<gene>
    <name evidence="1" type="ORF">LTS18_014851</name>
</gene>
<reference evidence="1" key="1">
    <citation type="submission" date="2024-09" db="EMBL/GenBank/DDBJ databases">
        <title>Black Yeasts Isolated from many extreme environments.</title>
        <authorList>
            <person name="Coleine C."/>
            <person name="Stajich J.E."/>
            <person name="Selbmann L."/>
        </authorList>
    </citation>
    <scope>NUCLEOTIDE SEQUENCE</scope>
    <source>
        <strain evidence="1">CCFEE 5737</strain>
    </source>
</reference>